<gene>
    <name evidence="1" type="ORF">RS890_03855</name>
</gene>
<dbReference type="RefSeq" id="WP_143248000.1">
    <property type="nucleotide sequence ID" value="NZ_CACRSV010000034.1"/>
</dbReference>
<dbReference type="Proteomes" id="UP001277803">
    <property type="component" value="Unassembled WGS sequence"/>
</dbReference>
<name>A0AB35S6I2_BIFLN</name>
<evidence type="ECO:0000313" key="2">
    <source>
        <dbReference type="Proteomes" id="UP001277803"/>
    </source>
</evidence>
<evidence type="ECO:0000313" key="1">
    <source>
        <dbReference type="EMBL" id="MDW3126258.1"/>
    </source>
</evidence>
<proteinExistence type="predicted"/>
<comment type="caution">
    <text evidence="1">The sequence shown here is derived from an EMBL/GenBank/DDBJ whole genome shotgun (WGS) entry which is preliminary data.</text>
</comment>
<organism evidence="1 2">
    <name type="scientific">Bifidobacterium longum</name>
    <dbReference type="NCBI Taxonomy" id="216816"/>
    <lineage>
        <taxon>Bacteria</taxon>
        <taxon>Bacillati</taxon>
        <taxon>Actinomycetota</taxon>
        <taxon>Actinomycetes</taxon>
        <taxon>Bifidobacteriales</taxon>
        <taxon>Bifidobacteriaceae</taxon>
        <taxon>Bifidobacterium</taxon>
    </lineage>
</organism>
<protein>
    <submittedName>
        <fullName evidence="1">Uncharacterized protein</fullName>
    </submittedName>
</protein>
<accession>A0AB35S6I2</accession>
<sequence length="116" mass="13860">MSRTWKDRPYRVMQAEAIHAGCLRMRPYYHPFDNPLTLEPDVVAYAYAADHNTHIPAQRFTLCRFVERSWTTDYGTRRQVREALRDAANQANSGHDMRDWDNPMAYQRRRRWIDAS</sequence>
<dbReference type="AlphaFoldDB" id="A0AB35S6I2"/>
<reference evidence="1" key="1">
    <citation type="submission" date="2023-10" db="EMBL/GenBank/DDBJ databases">
        <title>Rapid discrimination of Bifidobacterium longum Subspecies based on MALDI-TOF MS and Machine Learning.</title>
        <authorList>
            <person name="Chen J."/>
        </authorList>
    </citation>
    <scope>NUCLEOTIDE SEQUENCE</scope>
    <source>
        <strain evidence="1">YGMCC0039</strain>
    </source>
</reference>
<dbReference type="EMBL" id="JAWLRA010000008">
    <property type="protein sequence ID" value="MDW3126258.1"/>
    <property type="molecule type" value="Genomic_DNA"/>
</dbReference>